<dbReference type="PRINTS" id="PR00081">
    <property type="entry name" value="GDHRDH"/>
</dbReference>
<dbReference type="PRINTS" id="PR00080">
    <property type="entry name" value="SDRFAMILY"/>
</dbReference>
<keyword evidence="4" id="KW-1185">Reference proteome</keyword>
<evidence type="ECO:0000256" key="1">
    <source>
        <dbReference type="ARBA" id="ARBA00006484"/>
    </source>
</evidence>
<evidence type="ECO:0000313" key="3">
    <source>
        <dbReference type="EMBL" id="MBD2500754.1"/>
    </source>
</evidence>
<dbReference type="NCBIfam" id="NF004818">
    <property type="entry name" value="PRK06172.1"/>
    <property type="match status" value="1"/>
</dbReference>
<dbReference type="Gene3D" id="3.40.50.720">
    <property type="entry name" value="NAD(P)-binding Rossmann-like Domain"/>
    <property type="match status" value="1"/>
</dbReference>
<gene>
    <name evidence="3" type="ORF">H6G83_09030</name>
</gene>
<dbReference type="RefSeq" id="WP_190470210.1">
    <property type="nucleotide sequence ID" value="NZ_JACJSG010000010.1"/>
</dbReference>
<dbReference type="CDD" id="cd05233">
    <property type="entry name" value="SDR_c"/>
    <property type="match status" value="1"/>
</dbReference>
<reference evidence="3 4" key="1">
    <citation type="journal article" date="2020" name="ISME J.">
        <title>Comparative genomics reveals insights into cyanobacterial evolution and habitat adaptation.</title>
        <authorList>
            <person name="Chen M.Y."/>
            <person name="Teng W.K."/>
            <person name="Zhao L."/>
            <person name="Hu C.X."/>
            <person name="Zhou Y.K."/>
            <person name="Han B.P."/>
            <person name="Song L.R."/>
            <person name="Shu W.S."/>
        </authorList>
    </citation>
    <scope>NUCLEOTIDE SEQUENCE [LARGE SCALE GENOMIC DNA]</scope>
    <source>
        <strain evidence="3 4">FACHB-119</strain>
    </source>
</reference>
<name>A0ABR8D0N9_9NOST</name>
<dbReference type="EMBL" id="JACJSG010000010">
    <property type="protein sequence ID" value="MBD2500754.1"/>
    <property type="molecule type" value="Genomic_DNA"/>
</dbReference>
<dbReference type="SUPFAM" id="SSF51735">
    <property type="entry name" value="NAD(P)-binding Rossmann-fold domains"/>
    <property type="match status" value="1"/>
</dbReference>
<dbReference type="PANTHER" id="PTHR24321">
    <property type="entry name" value="DEHYDROGENASES, SHORT CHAIN"/>
    <property type="match status" value="1"/>
</dbReference>
<comment type="similarity">
    <text evidence="1">Belongs to the short-chain dehydrogenases/reductases (SDR) family.</text>
</comment>
<dbReference type="PROSITE" id="PS00061">
    <property type="entry name" value="ADH_SHORT"/>
    <property type="match status" value="1"/>
</dbReference>
<dbReference type="PANTHER" id="PTHR24321:SF11">
    <property type="entry name" value="BLR0893 PROTEIN"/>
    <property type="match status" value="1"/>
</dbReference>
<dbReference type="Proteomes" id="UP000661112">
    <property type="component" value="Unassembled WGS sequence"/>
</dbReference>
<dbReference type="InterPro" id="IPR002347">
    <property type="entry name" value="SDR_fam"/>
</dbReference>
<proteinExistence type="inferred from homology"/>
<dbReference type="NCBIfam" id="NF005559">
    <property type="entry name" value="PRK07231.1"/>
    <property type="match status" value="1"/>
</dbReference>
<comment type="caution">
    <text evidence="3">The sequence shown here is derived from an EMBL/GenBank/DDBJ whole genome shotgun (WGS) entry which is preliminary data.</text>
</comment>
<protein>
    <submittedName>
        <fullName evidence="3">SDR family oxidoreductase</fullName>
    </submittedName>
</protein>
<dbReference type="InterPro" id="IPR020904">
    <property type="entry name" value="Sc_DH/Rdtase_CS"/>
</dbReference>
<organism evidence="3 4">
    <name type="scientific">Anabaena azotica FACHB-119</name>
    <dbReference type="NCBI Taxonomy" id="947527"/>
    <lineage>
        <taxon>Bacteria</taxon>
        <taxon>Bacillati</taxon>
        <taxon>Cyanobacteriota</taxon>
        <taxon>Cyanophyceae</taxon>
        <taxon>Nostocales</taxon>
        <taxon>Nostocaceae</taxon>
        <taxon>Anabaena</taxon>
        <taxon>Anabaena azotica</taxon>
    </lineage>
</organism>
<keyword evidence="2" id="KW-0560">Oxidoreductase</keyword>
<dbReference type="Pfam" id="PF13561">
    <property type="entry name" value="adh_short_C2"/>
    <property type="match status" value="1"/>
</dbReference>
<accession>A0ABR8D0N9</accession>
<evidence type="ECO:0000256" key="2">
    <source>
        <dbReference type="ARBA" id="ARBA00023002"/>
    </source>
</evidence>
<sequence>MPGFLNKVVLITGGNSGIGRATALEFARQGAKVVIASRRVKEGEETVSLIQDNGGTAIFIQTDVTQAVQIENLIEKTVTVYGQIDYAFNNAGTAGTRNLGIEQTEEIWDLIINTNLKGVWLSMKYQILQMLKQGGGVIVNNASVAGMVGFPNGSIYAASKHGVIGLTKTLALEHAKDNIRINCVCPGGVETDMLTRFWTEEGTSQIKSAHPIGRLGKSEEIAKNVIWLCSDGASFITGQSIAIDGGYTAQ</sequence>
<dbReference type="InterPro" id="IPR036291">
    <property type="entry name" value="NAD(P)-bd_dom_sf"/>
</dbReference>
<evidence type="ECO:0000313" key="4">
    <source>
        <dbReference type="Proteomes" id="UP000661112"/>
    </source>
</evidence>